<accession>A0A6B2LN51</accession>
<proteinExistence type="predicted"/>
<dbReference type="EMBL" id="GIBP01009291">
    <property type="protein sequence ID" value="NDV38260.1"/>
    <property type="molecule type" value="Transcribed_RNA"/>
</dbReference>
<reference evidence="2" key="1">
    <citation type="journal article" date="2020" name="J. Eukaryot. Microbiol.">
        <title>De novo Sequencing, Assembly and Annotation of the Transcriptome for the Free-Living Testate Amoeba Arcella intermedia.</title>
        <authorList>
            <person name="Ribeiro G.M."/>
            <person name="Porfirio-Sousa A.L."/>
            <person name="Maurer-Alcala X.X."/>
            <person name="Katz L.A."/>
            <person name="Lahr D.J.G."/>
        </authorList>
    </citation>
    <scope>NUCLEOTIDE SEQUENCE</scope>
</reference>
<dbReference type="Gene3D" id="1.10.357.40">
    <property type="entry name" value="YbiA-like"/>
    <property type="match status" value="1"/>
</dbReference>
<dbReference type="SUPFAM" id="SSF143990">
    <property type="entry name" value="YbiA-like"/>
    <property type="match status" value="1"/>
</dbReference>
<dbReference type="InterPro" id="IPR037238">
    <property type="entry name" value="YbiA-like_sf"/>
</dbReference>
<evidence type="ECO:0000313" key="2">
    <source>
        <dbReference type="EMBL" id="NDV38260.1"/>
    </source>
</evidence>
<dbReference type="NCBIfam" id="TIGR02464">
    <property type="entry name" value="ribofla_fusion"/>
    <property type="match status" value="1"/>
</dbReference>
<sequence length="150" mass="17223">MSQWYLEAPFTVDGVEYNCCEQYMMAGKARLFKDEDMEILILGEYSPHSQKALGQKVRNFDQATWDANCRKIVEKGNLAKFQQNPELKEKLLATGDKILVEASPYDKIWGIGIEGHHPDARNPKKWRGKNYLGQCLMAVRTTLKTQRNAL</sequence>
<feature type="domain" description="NADAR" evidence="1">
    <location>
        <begin position="1"/>
        <end position="144"/>
    </location>
</feature>
<name>A0A6B2LN51_9EUKA</name>
<dbReference type="InterPro" id="IPR012816">
    <property type="entry name" value="NADAR"/>
</dbReference>
<organism evidence="2">
    <name type="scientific">Arcella intermedia</name>
    <dbReference type="NCBI Taxonomy" id="1963864"/>
    <lineage>
        <taxon>Eukaryota</taxon>
        <taxon>Amoebozoa</taxon>
        <taxon>Tubulinea</taxon>
        <taxon>Elardia</taxon>
        <taxon>Arcellinida</taxon>
        <taxon>Sphaerothecina</taxon>
        <taxon>Arcellidae</taxon>
        <taxon>Arcella</taxon>
    </lineage>
</organism>
<dbReference type="CDD" id="cd15457">
    <property type="entry name" value="NADAR"/>
    <property type="match status" value="1"/>
</dbReference>
<protein>
    <recommendedName>
        <fullName evidence="1">NADAR domain-containing protein</fullName>
    </recommendedName>
</protein>
<dbReference type="AlphaFoldDB" id="A0A6B2LN51"/>
<dbReference type="Pfam" id="PF08719">
    <property type="entry name" value="NADAR"/>
    <property type="match status" value="1"/>
</dbReference>
<evidence type="ECO:0000259" key="1">
    <source>
        <dbReference type="Pfam" id="PF08719"/>
    </source>
</evidence>